<evidence type="ECO:0000256" key="2">
    <source>
        <dbReference type="PROSITE-ProRule" id="PRU00591"/>
    </source>
</evidence>
<dbReference type="Gene3D" id="2.60.40.10">
    <property type="entry name" value="Immunoglobulins"/>
    <property type="match status" value="1"/>
</dbReference>
<evidence type="ECO:0000259" key="5">
    <source>
        <dbReference type="PROSITE" id="PS51272"/>
    </source>
</evidence>
<evidence type="ECO:0000313" key="7">
    <source>
        <dbReference type="Proteomes" id="UP000013126"/>
    </source>
</evidence>
<dbReference type="OrthoDB" id="1864276at2"/>
<dbReference type="HOGENOM" id="CLU_230299_0_0_9"/>
<gene>
    <name evidence="6" type="ORF">HMPREF1085_05393</name>
</gene>
<dbReference type="InterPro" id="IPR018337">
    <property type="entry name" value="Cell_wall/Cho-bd_repeat"/>
</dbReference>
<feature type="signal peptide" evidence="4">
    <location>
        <begin position="1"/>
        <end position="26"/>
    </location>
</feature>
<dbReference type="Gene3D" id="2.160.20.20">
    <property type="match status" value="1"/>
</dbReference>
<evidence type="ECO:0000313" key="6">
    <source>
        <dbReference type="EMBL" id="ENZ46802.1"/>
    </source>
</evidence>
<comment type="caution">
    <text evidence="6">The sequence shown here is derived from an EMBL/GenBank/DDBJ whole genome shotgun (WGS) entry which is preliminary data.</text>
</comment>
<dbReference type="Pfam" id="PF00395">
    <property type="entry name" value="SLH"/>
    <property type="match status" value="3"/>
</dbReference>
<sequence length="2263" mass="237170">MQVQRKRIAALLLAGAMLFTTLPVNALAVENPDTGGLCEHHPEHTADCGYTEGAEGAPCGHEDTEDCYTLVTECVHEHTDECYLQESVSDNVATPPDADKAEPVCGHMCSEESSCIVKELDCQHEHDADCGYTEAVLGTSCTFGCKDCDAETGEQEDKCICDAPCIEEVVNTDCPICGVDGADLTACKGEAEPEQPQQITITALDPLDDDVANQIVTPGTDLNLPDTLGASGYVGTQDSGGAEHLTIEGVTWEPDRPYDENAEQGAWLFTAVLPEEGYTLLDGVELPEISVLAEPVNLLADNTPVKYINYYWDDDAQELVRDETETTEPYTLITKDNATTDWQAGWYVVRGDVPISNRITVTGKVHLILENECKLDAQQGINVGNGNSLTIYAQSEGGNMGILNANTNRSSGYAGIRCDSNGKITINGGKITANGGSGNDTINGGAGIGGNSRDTGGTIIITGGDITANGGANSSGIGHGYRGSDYKVIISGGTIKTSGILNGFGNTSGSTVDITGGYIESGSKILTATNKDDCMLIEDGNISVYGDYKLDADLTVAVGKTFSIGKNVTFTMTDGKKLVNHGTLYNNGIIENIGTIENTGTLGNHGTISGSETLTNSGTIYNDGTISDTSLQNSGTVYNSGDIPAISGTLNEIEAGTLMTDAGPLIFDDTCGGSCHHYIIGIEDTTANNITVESGKHDITINGINIDASSNFSENGTAFDIQPDAEVNLTLEGDNYLKSYQSNAGLQVPEGATLVITEESKGSLTVTTNSYDAGIGGGSGQSGGNITINGGNITIKGNTLGAGIGGGYGQDTNGGSITITGGNIVAKESNIGDGWNGGGGNVLITGGTVETNGIGISYGGTGSKITITGGTVVTTSAIDGTFSTTGADGEPGNAVIIAGDYTYSGPESAITDYNEDDWSGVIIIGQVKAGLVFENLTGKLYGDTVTPTEDFTIPTGATVTIDSGKTLVIDDGITMTVDGQIINNGVIKKYGEIKNKDHITVEPAQEHESNVTVIFQKQSSADPITEASYGDAITVVATMKKQENQTRMANAAQNQVVFSVDGKAVETATVTENNGVVTAKWGVTLTGDSWKASETGYTITADFGGGKTLFGSSGESTLKVNAADIKDMVSWIQANPVDYDGKLHQPVPIVQAGNTDLNPNTDYTVSYSRDNGQTETRNFTDAGDITVTVKGIGNYGGEVKKTFTIAPAALTLGATPGTASGKYGTSLGRLQIDGPEVTFDGKSVDGEWAFADAVKDQVLPVKEGGEGGYTLKATFKPEVNPNNYKLLTADIEVTISKAPAPTVNPVKKEYVWTVGSRGETQEVDIAALFTGEKPTGYSMQNTDTSSGIVENVDIDTDGKLTFTVKSGQVNATATMTVTATFQNYIDAKVEVKVKLIEQTQLNLSCTIDDEATYTGQPYNGLSNLSAADYDGEFDILYTGRKNTSYSSVTPPTGAGDYTVTITPADEAFSGKLEQDFIIKKATTTFETAITFSGDGDNRTAALTVTVKGVSDNDKPDGTITLAGDGLAEAKDLQLDDGTISHQWTSLKQGKYQVTITYSGDQNYSEEVETIGFDTSKKSQTIEITEIGAKAYGDEQFPLSLSEKGAGSGAVTYESSDPTILSIENQPNENTAIAIIHKVGTVTITATKAEDTEYNGARAEIQLEIGKATPTLTLTPSASELRGGGKVTLTLTGLPAGGTATVSCSDSSITVSGSGTSWTATLPNRTAAYTFTANYSGDAQHTSAEAACTVSVTKRTSGGGSSSGGGGGSSTITDRPDENDPDSPTTGQTQPVKPDKGGNVTINSGDVQDAINKATADANKNGNQKNGIAITVPVNNAADANSLTITIPAATLDKLVTAKVRQFDITTNGLPCFSFTLDTLKMLDRQSQGGDLILRLTKTAVTSAEAKAAIGTRPAYDITLVWVKNGKETPLTDWQGQTISVKLPYTPATGEQAGNLYAVSVDAAGKVEWLTKSSYDADQKAVLFEAAHFSVYGVGYKTPAPVFNDISGHWAEEHILFVASRGLLNGTGNSQFSPNTGMTRGMFVTALGRLAGIDPASYQSGKFNDVAVTAYYAPYVNWAAQTGIVNGTTDTTFSPDSRITREQMAVMMANYADKLGYELPATLEAVTFVDNASISSWSAEAVKAMQQAGILAGKDGNRFDPQGTATRAEVATVLHRFVEIVIDPQAANGWTENASGTRSYYKGGKPAIGWLYDEKWYWLQNGGVPFAGGWKQIGGKWYFFNPDGTMAVNTTIDGYTIGPDGARK</sequence>
<dbReference type="InterPro" id="IPR032109">
    <property type="entry name" value="Big_3_5"/>
</dbReference>
<proteinExistence type="predicted"/>
<dbReference type="EMBL" id="AGYH01000018">
    <property type="protein sequence ID" value="ENZ46802.1"/>
    <property type="molecule type" value="Genomic_DNA"/>
</dbReference>
<evidence type="ECO:0000256" key="3">
    <source>
        <dbReference type="SAM" id="MobiDB-lite"/>
    </source>
</evidence>
<reference evidence="6 7" key="1">
    <citation type="submission" date="2013-01" db="EMBL/GenBank/DDBJ databases">
        <title>The Genome Sequence of Clostridium bolteae 90A9.</title>
        <authorList>
            <consortium name="The Broad Institute Genome Sequencing Platform"/>
            <person name="Earl A."/>
            <person name="Ward D."/>
            <person name="Feldgarden M."/>
            <person name="Gevers D."/>
            <person name="Courvalin P."/>
            <person name="Lambert T."/>
            <person name="Walker B."/>
            <person name="Young S.K."/>
            <person name="Zeng Q."/>
            <person name="Gargeya S."/>
            <person name="Fitzgerald M."/>
            <person name="Haas B."/>
            <person name="Abouelleil A."/>
            <person name="Alvarado L."/>
            <person name="Arachchi H.M."/>
            <person name="Berlin A.M."/>
            <person name="Chapman S.B."/>
            <person name="Dewar J."/>
            <person name="Goldberg J."/>
            <person name="Griggs A."/>
            <person name="Gujja S."/>
            <person name="Hansen M."/>
            <person name="Howarth C."/>
            <person name="Imamovic A."/>
            <person name="Larimer J."/>
            <person name="McCowan C."/>
            <person name="Murphy C."/>
            <person name="Neiman D."/>
            <person name="Pearson M."/>
            <person name="Priest M."/>
            <person name="Roberts A."/>
            <person name="Saif S."/>
            <person name="Shea T."/>
            <person name="Sisk P."/>
            <person name="Sykes S."/>
            <person name="Wortman J."/>
            <person name="Nusbaum C."/>
            <person name="Birren B."/>
        </authorList>
    </citation>
    <scope>NUCLEOTIDE SEQUENCE [LARGE SCALE GENOMIC DNA]</scope>
    <source>
        <strain evidence="6 7">90A9</strain>
    </source>
</reference>
<keyword evidence="1" id="KW-0677">Repeat</keyword>
<feature type="domain" description="SLH" evidence="5">
    <location>
        <begin position="1997"/>
        <end position="2056"/>
    </location>
</feature>
<dbReference type="Pfam" id="PF01473">
    <property type="entry name" value="Choline_bind_1"/>
    <property type="match status" value="1"/>
</dbReference>
<accession>R0BRA0</accession>
<dbReference type="InterPro" id="IPR012332">
    <property type="entry name" value="Autotransporter_pectin_lyase_C"/>
</dbReference>
<feature type="chain" id="PRO_5039398973" description="SLH domain-containing protein" evidence="4">
    <location>
        <begin position="27"/>
        <end position="2263"/>
    </location>
</feature>
<feature type="region of interest" description="Disordered" evidence="3">
    <location>
        <begin position="1753"/>
        <end position="1803"/>
    </location>
</feature>
<dbReference type="SUPFAM" id="SSF69360">
    <property type="entry name" value="Cell wall binding repeat"/>
    <property type="match status" value="1"/>
</dbReference>
<organism evidence="6 7">
    <name type="scientific">Enterocloster bolteae 90A9</name>
    <dbReference type="NCBI Taxonomy" id="997894"/>
    <lineage>
        <taxon>Bacteria</taxon>
        <taxon>Bacillati</taxon>
        <taxon>Bacillota</taxon>
        <taxon>Clostridia</taxon>
        <taxon>Lachnospirales</taxon>
        <taxon>Lachnospiraceae</taxon>
        <taxon>Enterocloster</taxon>
    </lineage>
</organism>
<dbReference type="Pfam" id="PF16640">
    <property type="entry name" value="Big_3_5"/>
    <property type="match status" value="1"/>
</dbReference>
<feature type="compositionally biased region" description="Gly residues" evidence="3">
    <location>
        <begin position="1756"/>
        <end position="1768"/>
    </location>
</feature>
<feature type="domain" description="SLH" evidence="5">
    <location>
        <begin position="2124"/>
        <end position="2187"/>
    </location>
</feature>
<dbReference type="Proteomes" id="UP000013126">
    <property type="component" value="Unassembled WGS sequence"/>
</dbReference>
<feature type="repeat" description="Cell wall-binding" evidence="2">
    <location>
        <begin position="2226"/>
        <end position="2245"/>
    </location>
</feature>
<dbReference type="PATRIC" id="fig|997894.4.peg.5633"/>
<dbReference type="Gene3D" id="2.10.270.10">
    <property type="entry name" value="Cholin Binding"/>
    <property type="match status" value="1"/>
</dbReference>
<dbReference type="InterPro" id="IPR001119">
    <property type="entry name" value="SLH_dom"/>
</dbReference>
<keyword evidence="7" id="KW-1185">Reference proteome</keyword>
<dbReference type="PROSITE" id="PS51272">
    <property type="entry name" value="SLH"/>
    <property type="match status" value="3"/>
</dbReference>
<protein>
    <recommendedName>
        <fullName evidence="5">SLH domain-containing protein</fullName>
    </recommendedName>
</protein>
<feature type="domain" description="SLH" evidence="5">
    <location>
        <begin position="2058"/>
        <end position="2121"/>
    </location>
</feature>
<name>R0BRA0_9FIRM</name>
<dbReference type="InterPro" id="IPR013783">
    <property type="entry name" value="Ig-like_fold"/>
</dbReference>
<dbReference type="PROSITE" id="PS51170">
    <property type="entry name" value="CW"/>
    <property type="match status" value="1"/>
</dbReference>
<feature type="compositionally biased region" description="Polar residues" evidence="3">
    <location>
        <begin position="1781"/>
        <end position="1790"/>
    </location>
</feature>
<keyword evidence="4" id="KW-0732">Signal</keyword>
<evidence type="ECO:0000256" key="4">
    <source>
        <dbReference type="SAM" id="SignalP"/>
    </source>
</evidence>
<evidence type="ECO:0000256" key="1">
    <source>
        <dbReference type="ARBA" id="ARBA00022737"/>
    </source>
</evidence>